<dbReference type="InterPro" id="IPR028081">
    <property type="entry name" value="Leu-bd"/>
</dbReference>
<keyword evidence="2 3" id="KW-0732">Signal</keyword>
<feature type="domain" description="Leucine-binding protein" evidence="4">
    <location>
        <begin position="51"/>
        <end position="383"/>
    </location>
</feature>
<comment type="similarity">
    <text evidence="1">Belongs to the leucine-binding protein family.</text>
</comment>
<dbReference type="Proteomes" id="UP000773614">
    <property type="component" value="Unassembled WGS sequence"/>
</dbReference>
<dbReference type="InterPro" id="IPR028082">
    <property type="entry name" value="Peripla_BP_I"/>
</dbReference>
<evidence type="ECO:0000256" key="2">
    <source>
        <dbReference type="ARBA" id="ARBA00022729"/>
    </source>
</evidence>
<evidence type="ECO:0000313" key="6">
    <source>
        <dbReference type="Proteomes" id="UP000773614"/>
    </source>
</evidence>
<protein>
    <submittedName>
        <fullName evidence="5">ABC transporter substrate-binding protein</fullName>
    </submittedName>
</protein>
<evidence type="ECO:0000256" key="3">
    <source>
        <dbReference type="SAM" id="SignalP"/>
    </source>
</evidence>
<dbReference type="Pfam" id="PF13458">
    <property type="entry name" value="Peripla_BP_6"/>
    <property type="match status" value="1"/>
</dbReference>
<evidence type="ECO:0000259" key="4">
    <source>
        <dbReference type="Pfam" id="PF13458"/>
    </source>
</evidence>
<dbReference type="PANTHER" id="PTHR47235">
    <property type="entry name" value="BLR6548 PROTEIN"/>
    <property type="match status" value="1"/>
</dbReference>
<dbReference type="PANTHER" id="PTHR47235:SF1">
    <property type="entry name" value="BLR6548 PROTEIN"/>
    <property type="match status" value="1"/>
</dbReference>
<dbReference type="AlphaFoldDB" id="A0A964WSK8"/>
<feature type="signal peptide" evidence="3">
    <location>
        <begin position="1"/>
        <end position="35"/>
    </location>
</feature>
<dbReference type="OrthoDB" id="9770729at2"/>
<dbReference type="EMBL" id="SPKJ01000007">
    <property type="protein sequence ID" value="MYZ46910.1"/>
    <property type="molecule type" value="Genomic_DNA"/>
</dbReference>
<keyword evidence="6" id="KW-1185">Reference proteome</keyword>
<evidence type="ECO:0000313" key="5">
    <source>
        <dbReference type="EMBL" id="MYZ46910.1"/>
    </source>
</evidence>
<reference evidence="5" key="1">
    <citation type="submission" date="2019-03" db="EMBL/GenBank/DDBJ databases">
        <title>Afifella sp. nov., isolated from activated sludge.</title>
        <authorList>
            <person name="Li Q."/>
            <person name="Liu Y."/>
        </authorList>
    </citation>
    <scope>NUCLEOTIDE SEQUENCE</scope>
    <source>
        <strain evidence="5">L72</strain>
    </source>
</reference>
<feature type="chain" id="PRO_5037316026" evidence="3">
    <location>
        <begin position="36"/>
        <end position="414"/>
    </location>
</feature>
<dbReference type="RefSeq" id="WP_161139250.1">
    <property type="nucleotide sequence ID" value="NZ_SPKJ01000007.1"/>
</dbReference>
<organism evidence="5 6">
    <name type="scientific">Propylenella binzhouense</name>
    <dbReference type="NCBI Taxonomy" id="2555902"/>
    <lineage>
        <taxon>Bacteria</taxon>
        <taxon>Pseudomonadati</taxon>
        <taxon>Pseudomonadota</taxon>
        <taxon>Alphaproteobacteria</taxon>
        <taxon>Hyphomicrobiales</taxon>
        <taxon>Propylenellaceae</taxon>
        <taxon>Propylenella</taxon>
    </lineage>
</organism>
<accession>A0A964WSK8</accession>
<name>A0A964WSK8_9HYPH</name>
<proteinExistence type="inferred from homology"/>
<dbReference type="SUPFAM" id="SSF53822">
    <property type="entry name" value="Periplasmic binding protein-like I"/>
    <property type="match status" value="1"/>
</dbReference>
<dbReference type="Gene3D" id="3.40.50.2300">
    <property type="match status" value="2"/>
</dbReference>
<evidence type="ECO:0000256" key="1">
    <source>
        <dbReference type="ARBA" id="ARBA00010062"/>
    </source>
</evidence>
<gene>
    <name evidence="5" type="ORF">E4O86_04190</name>
</gene>
<sequence>MARCADGTHAARRFLAVAGAALSLSLGFSSSQALAFESPQDGVYEDRIDWGVTGDMSGPAAGSQHPWVKGFQSRMHLVNEKGGINGRQINVLAEDTRYDAPSERIAYEKFASQTPVLGMSGMGNSSAQTALVPMINRLKVPVVGTYTTAKASVEPTNPLIYGGFCGFKQMAQVGVGHFANSLKLDKPKVATVHLDVASGVEFNGYMDEAVKKLGGTNVSIPIKVVAADATPQVLALLDAKPDFVAIHGVATTSLLVLKAMQQYGVDVPSFAITYLGTPSVYQSVGEAAGKNYHFVSCFTPASAASPEAAADLIAQAEKDGHGALQDDINFVAGWVVAGLVAEAITEAGEEPTREKLVEILNDGFELPASGLSSKLVYTSKDHEGLKVLQPIGYDYATKKFKSFGDYADFEQYVN</sequence>
<comment type="caution">
    <text evidence="5">The sequence shown here is derived from an EMBL/GenBank/DDBJ whole genome shotgun (WGS) entry which is preliminary data.</text>
</comment>